<evidence type="ECO:0000313" key="3">
    <source>
        <dbReference type="Proteomes" id="UP000008186"/>
    </source>
</evidence>
<gene>
    <name evidence="2" type="ordered locus">SO_A0176</name>
</gene>
<dbReference type="BioCyc" id="SONE211586:G1GMP-4453-MONOMER"/>
<feature type="transmembrane region" description="Helical" evidence="1">
    <location>
        <begin position="7"/>
        <end position="23"/>
    </location>
</feature>
<dbReference type="HOGENOM" id="CLU_2737800_0_0_6"/>
<feature type="transmembrane region" description="Helical" evidence="1">
    <location>
        <begin position="29"/>
        <end position="48"/>
    </location>
</feature>
<dbReference type="EMBL" id="AE014300">
    <property type="protein sequence ID" value="ABI26434.1"/>
    <property type="molecule type" value="Genomic_DNA"/>
</dbReference>
<keyword evidence="1" id="KW-1133">Transmembrane helix</keyword>
<organism evidence="2 3">
    <name type="scientific">Shewanella oneidensis (strain ATCC 700550 / JCM 31522 / CIP 106686 / LMG 19005 / NCIMB 14063 / MR-1)</name>
    <dbReference type="NCBI Taxonomy" id="211586"/>
    <lineage>
        <taxon>Bacteria</taxon>
        <taxon>Pseudomonadati</taxon>
        <taxon>Pseudomonadota</taxon>
        <taxon>Gammaproteobacteria</taxon>
        <taxon>Alteromonadales</taxon>
        <taxon>Shewanellaceae</taxon>
        <taxon>Shewanella</taxon>
    </lineage>
</organism>
<geneLocation type="plasmid" evidence="2 3">
    <name>megaplasmid</name>
</geneLocation>
<dbReference type="KEGG" id="son:SO_A0176"/>
<protein>
    <submittedName>
        <fullName evidence="2">Bacteriocin immunity protein</fullName>
    </submittedName>
</protein>
<name>Q0KHM9_SHEON</name>
<sequence length="71" mass="8597">MDKLDYNYSAFYLLISSVLYYFLFDCSVAIKLICLFLLFLSFFIGCLYHKLIIKYRALHRFHEIDNNNIKK</sequence>
<keyword evidence="3" id="KW-1185">Reference proteome</keyword>
<keyword evidence="1" id="KW-0812">Transmembrane</keyword>
<keyword evidence="1" id="KW-0472">Membrane</keyword>
<proteinExistence type="predicted"/>
<dbReference type="AlphaFoldDB" id="Q0KHM9"/>
<reference evidence="2 3" key="1">
    <citation type="journal article" date="2002" name="Nat. Biotechnol.">
        <title>Genome sequence of the dissimilatory metal ion-reducing bacterium Shewanella oneidensis.</title>
        <authorList>
            <person name="Heidelberg J.F."/>
            <person name="Paulsen I.T."/>
            <person name="Nelson K.E."/>
            <person name="Gaidos E.J."/>
            <person name="Nelson W.C."/>
            <person name="Read T.D."/>
            <person name="Eisen J.A."/>
            <person name="Seshadri R."/>
            <person name="Ward N."/>
            <person name="Methe B."/>
            <person name="Clayton R.A."/>
            <person name="Meyer T."/>
            <person name="Tsapin A."/>
            <person name="Scott J."/>
            <person name="Beanan M."/>
            <person name="Brinkac L."/>
            <person name="Daugherty S."/>
            <person name="DeBoy R.T."/>
            <person name="Dodson R.J."/>
            <person name="Durkin A.S."/>
            <person name="Haft D.H."/>
            <person name="Kolonay J.F."/>
            <person name="Madupu R."/>
            <person name="Peterson J.D."/>
            <person name="Umayam L.A."/>
            <person name="White O."/>
            <person name="Wolf A.M."/>
            <person name="Vamathevan J."/>
            <person name="Weidman J."/>
            <person name="Impraim M."/>
            <person name="Lee K."/>
            <person name="Berry K."/>
            <person name="Lee C."/>
            <person name="Mueller J."/>
            <person name="Khouri H."/>
            <person name="Gill J."/>
            <person name="Utterback T.R."/>
            <person name="McDonald L.A."/>
            <person name="Feldblyum T.V."/>
            <person name="Smith H.O."/>
            <person name="Venter J.C."/>
            <person name="Nealson K.H."/>
            <person name="Fraser C.M."/>
        </authorList>
    </citation>
    <scope>NUCLEOTIDE SEQUENCE [LARGE SCALE GENOMIC DNA]</scope>
    <source>
        <strain evidence="3">ATCC 700550 / JCM 31522 / CIP 106686 / LMG 19005 / NCIMB 14063 / MR-1</strain>
    </source>
</reference>
<dbReference type="Proteomes" id="UP000008186">
    <property type="component" value="Plasmid megaplasmid"/>
</dbReference>
<evidence type="ECO:0000256" key="1">
    <source>
        <dbReference type="SAM" id="Phobius"/>
    </source>
</evidence>
<evidence type="ECO:0000313" key="2">
    <source>
        <dbReference type="EMBL" id="ABI26434.1"/>
    </source>
</evidence>
<keyword evidence="2" id="KW-0614">Plasmid</keyword>
<accession>Q0KHM9</accession>